<evidence type="ECO:0000313" key="2">
    <source>
        <dbReference type="EnsemblFungi" id="FOXG_06905P0"/>
    </source>
</evidence>
<dbReference type="EnsemblFungi" id="FOXG_06905T0">
    <property type="protein sequence ID" value="FOXG_06905P0"/>
    <property type="gene ID" value="FOXG_06905"/>
</dbReference>
<gene>
    <name evidence="2" type="primary">28948684</name>
</gene>
<dbReference type="AlphaFoldDB" id="A0A0D2XSF3"/>
<feature type="compositionally biased region" description="Polar residues" evidence="1">
    <location>
        <begin position="690"/>
        <end position="701"/>
    </location>
</feature>
<protein>
    <submittedName>
        <fullName evidence="2">Uncharacterized protein</fullName>
    </submittedName>
</protein>
<evidence type="ECO:0000313" key="3">
    <source>
        <dbReference type="Proteomes" id="UP000002489"/>
    </source>
</evidence>
<reference evidence="2" key="2">
    <citation type="submission" date="2025-08" db="UniProtKB">
        <authorList>
            <consortium name="EnsemblFungi"/>
        </authorList>
    </citation>
    <scope>IDENTIFICATION</scope>
    <source>
        <strain evidence="2">4287 / CBS 123668 / FGSC 9935 / NRRL 34936</strain>
    </source>
</reference>
<dbReference type="VEuPathDB" id="FungiDB:FOXG_06905"/>
<accession>A0A0D2XSF3</accession>
<organism evidence="2 3">
    <name type="scientific">Fusarium oxysporum (strain Fo5176)</name>
    <name type="common">Fusarium vascular wilt</name>
    <dbReference type="NCBI Taxonomy" id="660025"/>
    <lineage>
        <taxon>Eukaryota</taxon>
        <taxon>Fungi</taxon>
        <taxon>Dikarya</taxon>
        <taxon>Ascomycota</taxon>
        <taxon>Pezizomycotina</taxon>
        <taxon>Sordariomycetes</taxon>
        <taxon>Hypocreomycetidae</taxon>
        <taxon>Hypocreales</taxon>
        <taxon>Nectriaceae</taxon>
        <taxon>Fusarium</taxon>
        <taxon>Fusarium oxysporum species complex</taxon>
    </lineage>
</organism>
<name>A0A0D2XSF3_FUSOF</name>
<sequence length="719" mass="80688">MASISWASSLRASIISFCQELEHIKDPDAVFREQLADFEDRSRRRLENLLAHVASRAQRLEQYGETMEELARRMLRAQLNILGLEAIQKLVPELSAAMNLDEGDSILLRPNDEQPSASEYQPNNVAAGDAHVQAPNHEEKWDDESCQTVRREANTSVTWCTLRRGGRVDPHGNSNREQPYRAMTRRAPPRQNSPSPLATEFHVLHEHDDSEKALIRKRGNTLCNKTMNMGVDGHTTCILVFKNPVHDEWVSAGHIPEGQTIPSLDAIVAEHMGRRQEAGTDSPSIKVENSSPNTAMGRGRDYMNMIVHEGIGCAKDLPVPYYVESRQNMDYLPAFYLLYGMACPDVNITTRLREAIANWNTHLQGIKDPDDVFRHERARISDASKKRIEEFYLNTLRDNGNNNNNDNVALLLRTLLSDGQQLKELEMEHEVTRTKKQELQDEVAKSVGRRIVADVIDILGLSAEQHLMPAVPPPSEEATSTTKDHVDSASLPVPDDSDAPAATMGLTTRTRSYNRRKNGGARQKVAPSIGPSVSEGDSSLKRKRQPDKDDGRNIKQEKKTPRVSTRQTPSSPGNANFESVRSLPAPCTRSGDLLQHSNEKDVISRRKAIESQYKNIRLDVSRPSARVMLRRHPSRRGLWTCLIFVPQVQADMSFDTMVNRFIMPAFVQLANRRRTGNIREGQAALENAQPPVNTRSSLNSTGEGEGEMEKEQFESTGEQ</sequence>
<feature type="region of interest" description="Disordered" evidence="1">
    <location>
        <begin position="468"/>
        <end position="595"/>
    </location>
</feature>
<proteinExistence type="predicted"/>
<dbReference type="Proteomes" id="UP000002489">
    <property type="component" value="Unassembled WGS sequence"/>
</dbReference>
<feature type="region of interest" description="Disordered" evidence="1">
    <location>
        <begin position="682"/>
        <end position="719"/>
    </location>
</feature>
<feature type="region of interest" description="Disordered" evidence="1">
    <location>
        <begin position="276"/>
        <end position="298"/>
    </location>
</feature>
<feature type="compositionally biased region" description="Polar residues" evidence="1">
    <location>
        <begin position="279"/>
        <end position="294"/>
    </location>
</feature>
<reference evidence="3" key="1">
    <citation type="journal article" date="2012" name="Mol. Plant Microbe Interact.">
        <title>A highly conserved effector in Fusarium oxysporum is required for full virulence on Arabidopsis.</title>
        <authorList>
            <person name="Thatcher L.F."/>
            <person name="Gardiner D.M."/>
            <person name="Kazan K."/>
            <person name="Manners J."/>
        </authorList>
    </citation>
    <scope>NUCLEOTIDE SEQUENCE [LARGE SCALE GENOMIC DNA]</scope>
    <source>
        <strain evidence="3">Fo5176</strain>
    </source>
</reference>
<feature type="compositionally biased region" description="Polar residues" evidence="1">
    <location>
        <begin position="562"/>
        <end position="579"/>
    </location>
</feature>
<feature type="compositionally biased region" description="Basic and acidic residues" evidence="1">
    <location>
        <begin position="546"/>
        <end position="560"/>
    </location>
</feature>
<evidence type="ECO:0000256" key="1">
    <source>
        <dbReference type="SAM" id="MobiDB-lite"/>
    </source>
</evidence>
<feature type="region of interest" description="Disordered" evidence="1">
    <location>
        <begin position="167"/>
        <end position="194"/>
    </location>
</feature>